<dbReference type="Gene3D" id="1.10.260.40">
    <property type="entry name" value="lambda repressor-like DNA-binding domains"/>
    <property type="match status" value="1"/>
</dbReference>
<dbReference type="PROSITE" id="PS50943">
    <property type="entry name" value="HTH_CROC1"/>
    <property type="match status" value="1"/>
</dbReference>
<evidence type="ECO:0000256" key="1">
    <source>
        <dbReference type="ARBA" id="ARBA00023125"/>
    </source>
</evidence>
<protein>
    <submittedName>
        <fullName evidence="4">DNA-binding transcriptional regulator, XRE-family HTH domain</fullName>
    </submittedName>
</protein>
<sequence length="121" mass="13926">MDKKKKGLLIKDLRLKKNMKQIDLAKAIGITSASLSAYEQGATNPSTENLAALAKFFEVPIEYFNSNEPEEILKTESWKDQMIEEVRAIKEKMQEEINFLREQLREKDTTIHELTAILGKQ</sequence>
<dbReference type="InterPro" id="IPR001387">
    <property type="entry name" value="Cro/C1-type_HTH"/>
</dbReference>
<feature type="domain" description="HTH cro/C1-type" evidence="3">
    <location>
        <begin position="10"/>
        <end position="64"/>
    </location>
</feature>
<dbReference type="RefSeq" id="WP_091514191.1">
    <property type="nucleotide sequence ID" value="NZ_FOLE01000008.1"/>
</dbReference>
<dbReference type="EMBL" id="FOLE01000008">
    <property type="protein sequence ID" value="SFC70785.1"/>
    <property type="molecule type" value="Genomic_DNA"/>
</dbReference>
<evidence type="ECO:0000256" key="2">
    <source>
        <dbReference type="SAM" id="Coils"/>
    </source>
</evidence>
<dbReference type="AlphaFoldDB" id="A0A1I1LCT5"/>
<dbReference type="PANTHER" id="PTHR46558">
    <property type="entry name" value="TRACRIPTIONAL REGULATORY PROTEIN-RELATED-RELATED"/>
    <property type="match status" value="1"/>
</dbReference>
<keyword evidence="2" id="KW-0175">Coiled coil</keyword>
<proteinExistence type="predicted"/>
<organism evidence="4 5">
    <name type="scientific">Flexibacter flexilis DSM 6793</name>
    <dbReference type="NCBI Taxonomy" id="927664"/>
    <lineage>
        <taxon>Bacteria</taxon>
        <taxon>Pseudomonadati</taxon>
        <taxon>Bacteroidota</taxon>
        <taxon>Cytophagia</taxon>
        <taxon>Cytophagales</taxon>
        <taxon>Flexibacteraceae</taxon>
        <taxon>Flexibacter</taxon>
    </lineage>
</organism>
<dbReference type="PANTHER" id="PTHR46558:SF4">
    <property type="entry name" value="DNA-BIDING PHAGE PROTEIN"/>
    <property type="match status" value="1"/>
</dbReference>
<dbReference type="OrthoDB" id="9796786at2"/>
<reference evidence="4 5" key="1">
    <citation type="submission" date="2016-10" db="EMBL/GenBank/DDBJ databases">
        <authorList>
            <person name="de Groot N.N."/>
        </authorList>
    </citation>
    <scope>NUCLEOTIDE SEQUENCE [LARGE SCALE GENOMIC DNA]</scope>
    <source>
        <strain evidence="4 5">DSM 6793</strain>
    </source>
</reference>
<evidence type="ECO:0000313" key="4">
    <source>
        <dbReference type="EMBL" id="SFC70785.1"/>
    </source>
</evidence>
<dbReference type="CDD" id="cd00093">
    <property type="entry name" value="HTH_XRE"/>
    <property type="match status" value="1"/>
</dbReference>
<keyword evidence="5" id="KW-1185">Reference proteome</keyword>
<dbReference type="Pfam" id="PF01381">
    <property type="entry name" value="HTH_3"/>
    <property type="match status" value="1"/>
</dbReference>
<gene>
    <name evidence="4" type="ORF">SAMN05421780_108169</name>
</gene>
<dbReference type="Proteomes" id="UP000199514">
    <property type="component" value="Unassembled WGS sequence"/>
</dbReference>
<feature type="coiled-coil region" evidence="2">
    <location>
        <begin position="83"/>
        <end position="110"/>
    </location>
</feature>
<dbReference type="InterPro" id="IPR010982">
    <property type="entry name" value="Lambda_DNA-bd_dom_sf"/>
</dbReference>
<dbReference type="GO" id="GO:0003677">
    <property type="term" value="F:DNA binding"/>
    <property type="evidence" value="ECO:0007669"/>
    <property type="project" value="UniProtKB-KW"/>
</dbReference>
<dbReference type="STRING" id="927664.SAMN05421780_108169"/>
<dbReference type="SUPFAM" id="SSF47413">
    <property type="entry name" value="lambda repressor-like DNA-binding domains"/>
    <property type="match status" value="1"/>
</dbReference>
<keyword evidence="1 4" id="KW-0238">DNA-binding</keyword>
<accession>A0A1I1LCT5</accession>
<evidence type="ECO:0000313" key="5">
    <source>
        <dbReference type="Proteomes" id="UP000199514"/>
    </source>
</evidence>
<evidence type="ECO:0000259" key="3">
    <source>
        <dbReference type="PROSITE" id="PS50943"/>
    </source>
</evidence>
<name>A0A1I1LCT5_9BACT</name>
<dbReference type="SMART" id="SM00530">
    <property type="entry name" value="HTH_XRE"/>
    <property type="match status" value="1"/>
</dbReference>